<dbReference type="PROSITE" id="PS51285">
    <property type="entry name" value="AGC_KINASE_CTER"/>
    <property type="match status" value="1"/>
</dbReference>
<evidence type="ECO:0000256" key="3">
    <source>
        <dbReference type="ARBA" id="ARBA00022741"/>
    </source>
</evidence>
<accession>A0ABR4Q5V5</accession>
<dbReference type="InterPro" id="IPR008271">
    <property type="entry name" value="Ser/Thr_kinase_AS"/>
</dbReference>
<dbReference type="Proteomes" id="UP001651158">
    <property type="component" value="Unassembled WGS sequence"/>
</dbReference>
<gene>
    <name evidence="9" type="ORF">TcWFU_003693</name>
</gene>
<feature type="domain" description="AGC-kinase C-terminal" evidence="8">
    <location>
        <begin position="233"/>
        <end position="299"/>
    </location>
</feature>
<keyword evidence="3" id="KW-0547">Nucleotide-binding</keyword>
<evidence type="ECO:0000256" key="2">
    <source>
        <dbReference type="ARBA" id="ARBA00022679"/>
    </source>
</evidence>
<evidence type="ECO:0000313" key="9">
    <source>
        <dbReference type="EMBL" id="KAL5104904.1"/>
    </source>
</evidence>
<dbReference type="InterPro" id="IPR000961">
    <property type="entry name" value="AGC-kinase_C"/>
</dbReference>
<dbReference type="InterPro" id="IPR000719">
    <property type="entry name" value="Prot_kinase_dom"/>
</dbReference>
<keyword evidence="1" id="KW-0723">Serine/threonine-protein kinase</keyword>
<evidence type="ECO:0000256" key="6">
    <source>
        <dbReference type="SAM" id="Phobius"/>
    </source>
</evidence>
<keyword evidence="6" id="KW-0812">Transmembrane</keyword>
<evidence type="ECO:0000256" key="4">
    <source>
        <dbReference type="ARBA" id="ARBA00022777"/>
    </source>
</evidence>
<reference evidence="9 10" key="1">
    <citation type="journal article" date="2022" name="Front. Cell. Infect. Microbiol.">
        <title>The Genomes of Two Strains of Taenia crassiceps the Animal Model for the Study of Human Cysticercosis.</title>
        <authorList>
            <person name="Bobes R.J."/>
            <person name="Estrada K."/>
            <person name="Rios-Valencia D.G."/>
            <person name="Calderon-Gallegos A."/>
            <person name="de la Torre P."/>
            <person name="Carrero J.C."/>
            <person name="Sanchez-Flores A."/>
            <person name="Laclette J.P."/>
        </authorList>
    </citation>
    <scope>NUCLEOTIDE SEQUENCE [LARGE SCALE GENOMIC DNA]</scope>
    <source>
        <strain evidence="9">WFUcys</strain>
    </source>
</reference>
<feature type="domain" description="Protein kinase" evidence="7">
    <location>
        <begin position="1"/>
        <end position="232"/>
    </location>
</feature>
<dbReference type="PROSITE" id="PS50011">
    <property type="entry name" value="PROTEIN_KINASE_DOM"/>
    <property type="match status" value="1"/>
</dbReference>
<comment type="caution">
    <text evidence="9">The sequence shown here is derived from an EMBL/GenBank/DDBJ whole genome shotgun (WGS) entry which is preliminary data.</text>
</comment>
<dbReference type="GO" id="GO:0016301">
    <property type="term" value="F:kinase activity"/>
    <property type="evidence" value="ECO:0007669"/>
    <property type="project" value="UniProtKB-KW"/>
</dbReference>
<protein>
    <submittedName>
        <fullName evidence="9">RAC-beta serine/threonine-protein kinase</fullName>
    </submittedName>
</protein>
<dbReference type="EMBL" id="JAKROA010000010">
    <property type="protein sequence ID" value="KAL5104904.1"/>
    <property type="molecule type" value="Genomic_DNA"/>
</dbReference>
<keyword evidence="6" id="KW-0472">Membrane</keyword>
<keyword evidence="6" id="KW-1133">Transmembrane helix</keyword>
<feature type="transmembrane region" description="Helical" evidence="6">
    <location>
        <begin position="159"/>
        <end position="181"/>
    </location>
</feature>
<dbReference type="SUPFAM" id="SSF56112">
    <property type="entry name" value="Protein kinase-like (PK-like)"/>
    <property type="match status" value="1"/>
</dbReference>
<dbReference type="InterPro" id="IPR011009">
    <property type="entry name" value="Kinase-like_dom_sf"/>
</dbReference>
<dbReference type="Pfam" id="PF00069">
    <property type="entry name" value="Pkinase"/>
    <property type="match status" value="1"/>
</dbReference>
<evidence type="ECO:0000256" key="5">
    <source>
        <dbReference type="ARBA" id="ARBA00022840"/>
    </source>
</evidence>
<dbReference type="SMART" id="SM00220">
    <property type="entry name" value="S_TKc"/>
    <property type="match status" value="1"/>
</dbReference>
<evidence type="ECO:0000259" key="7">
    <source>
        <dbReference type="PROSITE" id="PS50011"/>
    </source>
</evidence>
<evidence type="ECO:0000256" key="1">
    <source>
        <dbReference type="ARBA" id="ARBA00022527"/>
    </source>
</evidence>
<keyword evidence="4 9" id="KW-0418">Kinase</keyword>
<dbReference type="PROSITE" id="PS00108">
    <property type="entry name" value="PROTEIN_KINASE_ST"/>
    <property type="match status" value="1"/>
</dbReference>
<evidence type="ECO:0000313" key="10">
    <source>
        <dbReference type="Proteomes" id="UP001651158"/>
    </source>
</evidence>
<evidence type="ECO:0000259" key="8">
    <source>
        <dbReference type="PROSITE" id="PS51285"/>
    </source>
</evidence>
<proteinExistence type="predicted"/>
<dbReference type="PANTHER" id="PTHR24351">
    <property type="entry name" value="RIBOSOMAL PROTEIN S6 KINASE"/>
    <property type="match status" value="1"/>
</dbReference>
<dbReference type="Gene3D" id="1.10.510.10">
    <property type="entry name" value="Transferase(Phosphotransferase) domain 1"/>
    <property type="match status" value="1"/>
</dbReference>
<keyword evidence="2" id="KW-0808">Transferase</keyword>
<organism evidence="9 10">
    <name type="scientific">Taenia crassiceps</name>
    <dbReference type="NCBI Taxonomy" id="6207"/>
    <lineage>
        <taxon>Eukaryota</taxon>
        <taxon>Metazoa</taxon>
        <taxon>Spiralia</taxon>
        <taxon>Lophotrochozoa</taxon>
        <taxon>Platyhelminthes</taxon>
        <taxon>Cestoda</taxon>
        <taxon>Eucestoda</taxon>
        <taxon>Cyclophyllidea</taxon>
        <taxon>Taeniidae</taxon>
        <taxon>Taenia</taxon>
    </lineage>
</organism>
<sequence>MTMESDSYVEKVGELDIPYIVRYEAAVLDFSLEIKDSRSVMNFIIHGSPVLIISKGSGSDLLDLLSYTGAIKERAARFYTSEIICGLEHLHALQIVHLDIKLANILLMDSGHVLITDFDRSYDITQRTNPPTSSDFAGTPYYMAPEIARNEAITTKADVWSLGILMAVLVCGLTGLSIATLNRITEMSKKGKIRTYVFAPFSKPLKSFFNACLRYNYKERASISVVKRLRFYKSVNWNRVASGEASPPFYPSRMLKSVTRSKLDVNPYDPLILAAAYGEEIPQVNGSIFKTKARNKDRNLKIDLSNCPEQKVAGTTPLKFDEFLGDFTFVNPCLHINAWNFERMTTTYHRSEGKMKNSSSGRPPFQ</sequence>
<keyword evidence="10" id="KW-1185">Reference proteome</keyword>
<keyword evidence="5" id="KW-0067">ATP-binding</keyword>
<name>A0ABR4Q5V5_9CEST</name>